<dbReference type="Proteomes" id="UP000315471">
    <property type="component" value="Unassembled WGS sequence"/>
</dbReference>
<protein>
    <submittedName>
        <fullName evidence="1">Uncharacterized protein</fullName>
    </submittedName>
</protein>
<keyword evidence="2" id="KW-1185">Reference proteome</keyword>
<sequence length="77" mass="8132">MGFQMTVKQSSAIIVAQYLSGLSNLIIPVAVQLSHATAAKLALAADRLGAQKTRLPEHELASFLFPTPTALQNADQG</sequence>
<organism evidence="1 2">
    <name type="scientific">Novipirellula aureliae</name>
    <dbReference type="NCBI Taxonomy" id="2527966"/>
    <lineage>
        <taxon>Bacteria</taxon>
        <taxon>Pseudomonadati</taxon>
        <taxon>Planctomycetota</taxon>
        <taxon>Planctomycetia</taxon>
        <taxon>Pirellulales</taxon>
        <taxon>Pirellulaceae</taxon>
        <taxon>Novipirellula</taxon>
    </lineage>
</organism>
<accession>A0A5C6DQW2</accession>
<dbReference type="AlphaFoldDB" id="A0A5C6DQW2"/>
<gene>
    <name evidence="1" type="ORF">Q31b_41130</name>
</gene>
<reference evidence="1 2" key="1">
    <citation type="submission" date="2019-02" db="EMBL/GenBank/DDBJ databases">
        <title>Deep-cultivation of Planctomycetes and their phenomic and genomic characterization uncovers novel biology.</title>
        <authorList>
            <person name="Wiegand S."/>
            <person name="Jogler M."/>
            <person name="Boedeker C."/>
            <person name="Pinto D."/>
            <person name="Vollmers J."/>
            <person name="Rivas-Marin E."/>
            <person name="Kohn T."/>
            <person name="Peeters S.H."/>
            <person name="Heuer A."/>
            <person name="Rast P."/>
            <person name="Oberbeckmann S."/>
            <person name="Bunk B."/>
            <person name="Jeske O."/>
            <person name="Meyerdierks A."/>
            <person name="Storesund J.E."/>
            <person name="Kallscheuer N."/>
            <person name="Luecker S."/>
            <person name="Lage O.M."/>
            <person name="Pohl T."/>
            <person name="Merkel B.J."/>
            <person name="Hornburger P."/>
            <person name="Mueller R.-W."/>
            <person name="Bruemmer F."/>
            <person name="Labrenz M."/>
            <person name="Spormann A.M."/>
            <person name="Op Den Camp H."/>
            <person name="Overmann J."/>
            <person name="Amann R."/>
            <person name="Jetten M.S.M."/>
            <person name="Mascher T."/>
            <person name="Medema M.H."/>
            <person name="Devos D.P."/>
            <person name="Kaster A.-K."/>
            <person name="Ovreas L."/>
            <person name="Rohde M."/>
            <person name="Galperin M.Y."/>
            <person name="Jogler C."/>
        </authorList>
    </citation>
    <scope>NUCLEOTIDE SEQUENCE [LARGE SCALE GENOMIC DNA]</scope>
    <source>
        <strain evidence="1 2">Q31b</strain>
    </source>
</reference>
<name>A0A5C6DQW2_9BACT</name>
<comment type="caution">
    <text evidence="1">The sequence shown here is derived from an EMBL/GenBank/DDBJ whole genome shotgun (WGS) entry which is preliminary data.</text>
</comment>
<evidence type="ECO:0000313" key="2">
    <source>
        <dbReference type="Proteomes" id="UP000315471"/>
    </source>
</evidence>
<dbReference type="EMBL" id="SJPY01000006">
    <property type="protein sequence ID" value="TWU39032.1"/>
    <property type="molecule type" value="Genomic_DNA"/>
</dbReference>
<proteinExistence type="predicted"/>
<evidence type="ECO:0000313" key="1">
    <source>
        <dbReference type="EMBL" id="TWU39032.1"/>
    </source>
</evidence>